<dbReference type="GO" id="GO:0005524">
    <property type="term" value="F:ATP binding"/>
    <property type="evidence" value="ECO:0007669"/>
    <property type="project" value="UniProtKB-KW"/>
</dbReference>
<reference evidence="9 10" key="1">
    <citation type="submission" date="2020-04" db="EMBL/GenBank/DDBJ databases">
        <title>Vibrio sp. SM6, a novel species isolated from seawater.</title>
        <authorList>
            <person name="Wang X."/>
        </authorList>
    </citation>
    <scope>NUCLEOTIDE SEQUENCE [LARGE SCALE GENOMIC DNA]</scope>
    <source>
        <strain evidence="9 10">SM6</strain>
    </source>
</reference>
<dbReference type="AlphaFoldDB" id="A0A7X8YIB3"/>
<dbReference type="SUPFAM" id="SSF90123">
    <property type="entry name" value="ABC transporter transmembrane region"/>
    <property type="match status" value="1"/>
</dbReference>
<dbReference type="Proteomes" id="UP000535589">
    <property type="component" value="Unassembled WGS sequence"/>
</dbReference>
<dbReference type="GO" id="GO:0140359">
    <property type="term" value="F:ABC-type transporter activity"/>
    <property type="evidence" value="ECO:0007669"/>
    <property type="project" value="InterPro"/>
</dbReference>
<keyword evidence="10" id="KW-1185">Reference proteome</keyword>
<keyword evidence="6 7" id="KW-0472">Membrane</keyword>
<dbReference type="InterPro" id="IPR027417">
    <property type="entry name" value="P-loop_NTPase"/>
</dbReference>
<keyword evidence="5 7" id="KW-1133">Transmembrane helix</keyword>
<keyword evidence="4 9" id="KW-0067">ATP-binding</keyword>
<dbReference type="Gene3D" id="3.40.50.300">
    <property type="entry name" value="P-loop containing nucleotide triphosphate hydrolases"/>
    <property type="match status" value="1"/>
</dbReference>
<name>A0A7X8YIB3_9VIBR</name>
<dbReference type="PANTHER" id="PTHR24221">
    <property type="entry name" value="ATP-BINDING CASSETTE SUB-FAMILY B"/>
    <property type="match status" value="1"/>
</dbReference>
<organism evidence="9 10">
    <name type="scientific">Vibrio agarilyticus</name>
    <dbReference type="NCBI Taxonomy" id="2726741"/>
    <lineage>
        <taxon>Bacteria</taxon>
        <taxon>Pseudomonadati</taxon>
        <taxon>Pseudomonadota</taxon>
        <taxon>Gammaproteobacteria</taxon>
        <taxon>Vibrionales</taxon>
        <taxon>Vibrionaceae</taxon>
        <taxon>Vibrio</taxon>
    </lineage>
</organism>
<dbReference type="Gene3D" id="1.20.1560.10">
    <property type="entry name" value="ABC transporter type 1, transmembrane domain"/>
    <property type="match status" value="1"/>
</dbReference>
<dbReference type="SUPFAM" id="SSF52540">
    <property type="entry name" value="P-loop containing nucleoside triphosphate hydrolases"/>
    <property type="match status" value="1"/>
</dbReference>
<dbReference type="InterPro" id="IPR039421">
    <property type="entry name" value="Type_1_exporter"/>
</dbReference>
<dbReference type="InterPro" id="IPR011527">
    <property type="entry name" value="ABC1_TM_dom"/>
</dbReference>
<dbReference type="InterPro" id="IPR036640">
    <property type="entry name" value="ABC1_TM_sf"/>
</dbReference>
<evidence type="ECO:0000256" key="6">
    <source>
        <dbReference type="ARBA" id="ARBA00023136"/>
    </source>
</evidence>
<protein>
    <submittedName>
        <fullName evidence="9">ATP-binding cassette domain-containing protein</fullName>
    </submittedName>
</protein>
<feature type="transmembrane region" description="Helical" evidence="7">
    <location>
        <begin position="153"/>
        <end position="173"/>
    </location>
</feature>
<proteinExistence type="predicted"/>
<evidence type="ECO:0000313" key="9">
    <source>
        <dbReference type="EMBL" id="NLS14425.1"/>
    </source>
</evidence>
<feature type="transmembrane region" description="Helical" evidence="7">
    <location>
        <begin position="130"/>
        <end position="147"/>
    </location>
</feature>
<evidence type="ECO:0000313" key="10">
    <source>
        <dbReference type="Proteomes" id="UP000535589"/>
    </source>
</evidence>
<evidence type="ECO:0000256" key="1">
    <source>
        <dbReference type="ARBA" id="ARBA00004651"/>
    </source>
</evidence>
<sequence length="554" mass="62697">MKTEHFSQKIHFADKCYLTLSTLISTLLALVLPFSILIIFDKVLPNHAIETLFLLFAIIVGAIFLDYLLKNQEEKMTSRIMKRFETRLTHHLFHAICSAQIARFRQLEPGEYLERIATIPEIKTFFGGELIRAFINVAVSIATIGIIGLINIWAAVTLLCASLVLALFALSISKQKVRQLADKSDIEGLTTSKIIEMIASPLDIKARTMEHRVENLMTHMIEEREVQCIQFERLEAKLFLLLSLIQQLAMAGVVVVLANAVIEQQASQGVMAAIILLTNRYFSPYQQVIRTLGRWALYKMQVQRIAQLLDLQSHDTKVNKAKLGLKESNTQKNNENAQQGNEKIHFHSISVKLDLKRRVEFEQGQAYLISGRSGSGKSHLAHCISRETATPRFDIQVDAHSLTHIGYEPWRQQVLLINKASAFVDGTIIDNLTCFRPSLNTTAFALCETMNIKAIIDSLPHGFYTELKGHLRPPFSRQVNYALLIVRALLANKSILIFDDLDTVFDDSFGQTVLASAAYRSNDKTLIIISNKLDKLNHRLTRIKLTRDSHEHID</sequence>
<evidence type="ECO:0000259" key="8">
    <source>
        <dbReference type="PROSITE" id="PS50929"/>
    </source>
</evidence>
<evidence type="ECO:0000256" key="4">
    <source>
        <dbReference type="ARBA" id="ARBA00022840"/>
    </source>
</evidence>
<dbReference type="GO" id="GO:0016887">
    <property type="term" value="F:ATP hydrolysis activity"/>
    <property type="evidence" value="ECO:0007669"/>
    <property type="project" value="InterPro"/>
</dbReference>
<evidence type="ECO:0000256" key="7">
    <source>
        <dbReference type="SAM" id="Phobius"/>
    </source>
</evidence>
<dbReference type="Pfam" id="PF00664">
    <property type="entry name" value="ABC_membrane"/>
    <property type="match status" value="1"/>
</dbReference>
<dbReference type="PROSITE" id="PS50929">
    <property type="entry name" value="ABC_TM1F"/>
    <property type="match status" value="1"/>
</dbReference>
<dbReference type="SMART" id="SM00382">
    <property type="entry name" value="AAA"/>
    <property type="match status" value="1"/>
</dbReference>
<feature type="transmembrane region" description="Helical" evidence="7">
    <location>
        <begin position="238"/>
        <end position="262"/>
    </location>
</feature>
<keyword evidence="3" id="KW-0547">Nucleotide-binding</keyword>
<evidence type="ECO:0000256" key="2">
    <source>
        <dbReference type="ARBA" id="ARBA00022692"/>
    </source>
</evidence>
<dbReference type="RefSeq" id="WP_168837520.1">
    <property type="nucleotide sequence ID" value="NZ_JABAIK010000020.1"/>
</dbReference>
<comment type="subcellular location">
    <subcellularLocation>
        <location evidence="1">Cell membrane</location>
        <topology evidence="1">Multi-pass membrane protein</topology>
    </subcellularLocation>
</comment>
<feature type="domain" description="ABC transmembrane type-1" evidence="8">
    <location>
        <begin position="18"/>
        <end position="297"/>
    </location>
</feature>
<gene>
    <name evidence="9" type="ORF">HGP28_16215</name>
</gene>
<feature type="transmembrane region" description="Helical" evidence="7">
    <location>
        <begin position="16"/>
        <end position="40"/>
    </location>
</feature>
<keyword evidence="2 7" id="KW-0812">Transmembrane</keyword>
<dbReference type="PANTHER" id="PTHR24221:SF654">
    <property type="entry name" value="ATP-BINDING CASSETTE SUB-FAMILY B MEMBER 6"/>
    <property type="match status" value="1"/>
</dbReference>
<evidence type="ECO:0000256" key="5">
    <source>
        <dbReference type="ARBA" id="ARBA00022989"/>
    </source>
</evidence>
<dbReference type="Pfam" id="PF00005">
    <property type="entry name" value="ABC_tran"/>
    <property type="match status" value="1"/>
</dbReference>
<dbReference type="EMBL" id="JABAIK010000020">
    <property type="protein sequence ID" value="NLS14425.1"/>
    <property type="molecule type" value="Genomic_DNA"/>
</dbReference>
<evidence type="ECO:0000256" key="3">
    <source>
        <dbReference type="ARBA" id="ARBA00022741"/>
    </source>
</evidence>
<dbReference type="InterPro" id="IPR003439">
    <property type="entry name" value="ABC_transporter-like_ATP-bd"/>
</dbReference>
<feature type="transmembrane region" description="Helical" evidence="7">
    <location>
        <begin position="52"/>
        <end position="69"/>
    </location>
</feature>
<dbReference type="InterPro" id="IPR003593">
    <property type="entry name" value="AAA+_ATPase"/>
</dbReference>
<dbReference type="GO" id="GO:0005886">
    <property type="term" value="C:plasma membrane"/>
    <property type="evidence" value="ECO:0007669"/>
    <property type="project" value="UniProtKB-SubCell"/>
</dbReference>
<dbReference type="GO" id="GO:0034040">
    <property type="term" value="F:ATPase-coupled lipid transmembrane transporter activity"/>
    <property type="evidence" value="ECO:0007669"/>
    <property type="project" value="TreeGrafter"/>
</dbReference>
<comment type="caution">
    <text evidence="9">The sequence shown here is derived from an EMBL/GenBank/DDBJ whole genome shotgun (WGS) entry which is preliminary data.</text>
</comment>
<accession>A0A7X8YIB3</accession>